<keyword evidence="2" id="KW-1185">Reference proteome</keyword>
<reference evidence="1" key="1">
    <citation type="submission" date="2021-06" db="EMBL/GenBank/DDBJ databases">
        <authorList>
            <person name="Kallberg Y."/>
            <person name="Tangrot J."/>
            <person name="Rosling A."/>
        </authorList>
    </citation>
    <scope>NUCLEOTIDE SEQUENCE</scope>
    <source>
        <strain evidence="1">MA453B</strain>
    </source>
</reference>
<sequence length="182" mass="21190">MNFENILEPENIIDSKDIMNSKDIIESDILDLNNDFILSPKNLGTHWTGFLRSKEFINNKAWHYSAKCTYCDQIFEEYKEAIANHIINSCCKISAKNKILYSRIIKNKSEQVIKSSTHKAVLITDYFDKATILLEKNLYSSYNPPSRYTLIHRILQSEYAQILGEMIDQIEEICDLTLSLNR</sequence>
<comment type="caution">
    <text evidence="1">The sequence shown here is derived from an EMBL/GenBank/DDBJ whole genome shotgun (WGS) entry which is preliminary data.</text>
</comment>
<name>A0A9N9J7D1_9GLOM</name>
<accession>A0A9N9J7D1</accession>
<dbReference type="AlphaFoldDB" id="A0A9N9J7D1"/>
<dbReference type="OrthoDB" id="2426808at2759"/>
<dbReference type="Proteomes" id="UP000789405">
    <property type="component" value="Unassembled WGS sequence"/>
</dbReference>
<protein>
    <submittedName>
        <fullName evidence="1">23204_t:CDS:1</fullName>
    </submittedName>
</protein>
<organism evidence="1 2">
    <name type="scientific">Dentiscutata erythropus</name>
    <dbReference type="NCBI Taxonomy" id="1348616"/>
    <lineage>
        <taxon>Eukaryota</taxon>
        <taxon>Fungi</taxon>
        <taxon>Fungi incertae sedis</taxon>
        <taxon>Mucoromycota</taxon>
        <taxon>Glomeromycotina</taxon>
        <taxon>Glomeromycetes</taxon>
        <taxon>Diversisporales</taxon>
        <taxon>Gigasporaceae</taxon>
        <taxon>Dentiscutata</taxon>
    </lineage>
</organism>
<gene>
    <name evidence="1" type="ORF">DERYTH_LOCUS18229</name>
</gene>
<evidence type="ECO:0000313" key="1">
    <source>
        <dbReference type="EMBL" id="CAG8765835.1"/>
    </source>
</evidence>
<dbReference type="EMBL" id="CAJVPY010018194">
    <property type="protein sequence ID" value="CAG8765835.1"/>
    <property type="molecule type" value="Genomic_DNA"/>
</dbReference>
<evidence type="ECO:0000313" key="2">
    <source>
        <dbReference type="Proteomes" id="UP000789405"/>
    </source>
</evidence>
<proteinExistence type="predicted"/>